<evidence type="ECO:0000313" key="3">
    <source>
        <dbReference type="RefSeq" id="XP_027465083.2"/>
    </source>
</evidence>
<keyword evidence="2" id="KW-1185">Reference proteome</keyword>
<dbReference type="AlphaFoldDB" id="A0A6J2EHI0"/>
<protein>
    <submittedName>
        <fullName evidence="3">Uncharacterized protein LOC113931372</fullName>
    </submittedName>
</protein>
<dbReference type="Proteomes" id="UP000515165">
    <property type="component" value="Chromosome X"/>
</dbReference>
<feature type="region of interest" description="Disordered" evidence="1">
    <location>
        <begin position="178"/>
        <end position="201"/>
    </location>
</feature>
<gene>
    <name evidence="3" type="primary">LOC113931372</name>
</gene>
<dbReference type="GeneID" id="113931372"/>
<dbReference type="RefSeq" id="XP_027465083.2">
    <property type="nucleotide sequence ID" value="XM_027609282.2"/>
</dbReference>
<proteinExistence type="predicted"/>
<reference evidence="3" key="1">
    <citation type="submission" date="2025-08" db="UniProtKB">
        <authorList>
            <consortium name="RefSeq"/>
        </authorList>
    </citation>
    <scope>IDENTIFICATION</scope>
    <source>
        <tissue evidence="3">Blood</tissue>
    </source>
</reference>
<feature type="region of interest" description="Disordered" evidence="1">
    <location>
        <begin position="29"/>
        <end position="69"/>
    </location>
</feature>
<feature type="compositionally biased region" description="Low complexity" evidence="1">
    <location>
        <begin position="38"/>
        <end position="50"/>
    </location>
</feature>
<dbReference type="KEGG" id="zca:113931372"/>
<accession>A0A6J2EHI0</accession>
<evidence type="ECO:0000313" key="2">
    <source>
        <dbReference type="Proteomes" id="UP000515165"/>
    </source>
</evidence>
<name>A0A6J2EHI0_ZALCA</name>
<organism evidence="2 3">
    <name type="scientific">Zalophus californianus</name>
    <name type="common">California sealion</name>
    <dbReference type="NCBI Taxonomy" id="9704"/>
    <lineage>
        <taxon>Eukaryota</taxon>
        <taxon>Metazoa</taxon>
        <taxon>Chordata</taxon>
        <taxon>Craniata</taxon>
        <taxon>Vertebrata</taxon>
        <taxon>Euteleostomi</taxon>
        <taxon>Mammalia</taxon>
        <taxon>Eutheria</taxon>
        <taxon>Laurasiatheria</taxon>
        <taxon>Carnivora</taxon>
        <taxon>Caniformia</taxon>
        <taxon>Pinnipedia</taxon>
        <taxon>Otariidae</taxon>
        <taxon>Zalophus</taxon>
    </lineage>
</organism>
<evidence type="ECO:0000256" key="1">
    <source>
        <dbReference type="SAM" id="MobiDB-lite"/>
    </source>
</evidence>
<sequence length="241" mass="25914">MISWENAQIRRWVALHPWQQLLQKRLRKTRPGWRQKAPRLPSPSSWPSSGPRREHHASTCTRHAQPPFLRKSPDTELRLLLVPFPRRLIINEFVVSAPRHYRFRVGGSVCNQGAFRSSHSGSVCLAHPNQQASPPSGRSGRRHLCPLSVRPSPNWPALLSGLAGCGCSLPPLPCPALRGPGRPGQGALPPPGYQARGGAGPARPALAVEGARRVLLAVIPAWAFYLGAAGEAGGGDTGGGP</sequence>